<keyword evidence="2" id="KW-1185">Reference proteome</keyword>
<accession>A0AAV2K6R2</accession>
<dbReference type="AlphaFoldDB" id="A0AAV2K6R2"/>
<dbReference type="Proteomes" id="UP001497482">
    <property type="component" value="Chromosome 16"/>
</dbReference>
<evidence type="ECO:0000313" key="2">
    <source>
        <dbReference type="Proteomes" id="UP001497482"/>
    </source>
</evidence>
<dbReference type="EMBL" id="OZ035838">
    <property type="protein sequence ID" value="CAL1584568.1"/>
    <property type="molecule type" value="Genomic_DNA"/>
</dbReference>
<proteinExistence type="predicted"/>
<name>A0AAV2K6R2_KNICA</name>
<sequence>MRLKQGFRSEDWDAPSKLDCSVPRVRCRERMSSVQPVGLGCSSPMVRQKRSRRRCSQLVQEEGGGGGERGAGGLQRLYVIQPHLRFDSQCGLLVVTSWADNV</sequence>
<organism evidence="1 2">
    <name type="scientific">Knipowitschia caucasica</name>
    <name type="common">Caucasian dwarf goby</name>
    <name type="synonym">Pomatoschistus caucasicus</name>
    <dbReference type="NCBI Taxonomy" id="637954"/>
    <lineage>
        <taxon>Eukaryota</taxon>
        <taxon>Metazoa</taxon>
        <taxon>Chordata</taxon>
        <taxon>Craniata</taxon>
        <taxon>Vertebrata</taxon>
        <taxon>Euteleostomi</taxon>
        <taxon>Actinopterygii</taxon>
        <taxon>Neopterygii</taxon>
        <taxon>Teleostei</taxon>
        <taxon>Neoteleostei</taxon>
        <taxon>Acanthomorphata</taxon>
        <taxon>Gobiaria</taxon>
        <taxon>Gobiiformes</taxon>
        <taxon>Gobioidei</taxon>
        <taxon>Gobiidae</taxon>
        <taxon>Gobiinae</taxon>
        <taxon>Knipowitschia</taxon>
    </lineage>
</organism>
<gene>
    <name evidence="1" type="ORF">KC01_LOCUS14890</name>
</gene>
<evidence type="ECO:0000313" key="1">
    <source>
        <dbReference type="EMBL" id="CAL1584568.1"/>
    </source>
</evidence>
<protein>
    <submittedName>
        <fullName evidence="1">Uncharacterized protein</fullName>
    </submittedName>
</protein>
<reference evidence="1 2" key="1">
    <citation type="submission" date="2024-04" db="EMBL/GenBank/DDBJ databases">
        <authorList>
            <person name="Waldvogel A.-M."/>
            <person name="Schoenle A."/>
        </authorList>
    </citation>
    <scope>NUCLEOTIDE SEQUENCE [LARGE SCALE GENOMIC DNA]</scope>
</reference>